<dbReference type="EMBL" id="NRRE01000027">
    <property type="protein sequence ID" value="MBK1698447.1"/>
    <property type="molecule type" value="Genomic_DNA"/>
</dbReference>
<dbReference type="Proteomes" id="UP000778970">
    <property type="component" value="Unassembled WGS sequence"/>
</dbReference>
<accession>A0A934QKL7</accession>
<reference evidence="2" key="1">
    <citation type="submission" date="2017-08" db="EMBL/GenBank/DDBJ databases">
        <authorList>
            <person name="Imhoff J.F."/>
            <person name="Rahn T."/>
            <person name="Kuenzel S."/>
            <person name="Neulinger S.C."/>
        </authorList>
    </citation>
    <scope>NUCLEOTIDE SEQUENCE</scope>
    <source>
        <strain evidence="2">DSM 9154</strain>
    </source>
</reference>
<protein>
    <submittedName>
        <fullName evidence="2">Uncharacterized protein</fullName>
    </submittedName>
</protein>
<feature type="region of interest" description="Disordered" evidence="1">
    <location>
        <begin position="30"/>
        <end position="79"/>
    </location>
</feature>
<dbReference type="RefSeq" id="WP_156092634.1">
    <property type="nucleotide sequence ID" value="NZ_NRRE01000027.1"/>
</dbReference>
<name>A0A934QKL7_9PROT</name>
<evidence type="ECO:0000313" key="2">
    <source>
        <dbReference type="EMBL" id="MBK1698447.1"/>
    </source>
</evidence>
<evidence type="ECO:0000313" key="3">
    <source>
        <dbReference type="Proteomes" id="UP000778970"/>
    </source>
</evidence>
<organism evidence="2 3">
    <name type="scientific">Rhodovibrio salinarum</name>
    <dbReference type="NCBI Taxonomy" id="1087"/>
    <lineage>
        <taxon>Bacteria</taxon>
        <taxon>Pseudomonadati</taxon>
        <taxon>Pseudomonadota</taxon>
        <taxon>Alphaproteobacteria</taxon>
        <taxon>Rhodospirillales</taxon>
        <taxon>Rhodovibrionaceae</taxon>
        <taxon>Rhodovibrio</taxon>
    </lineage>
</organism>
<feature type="compositionally biased region" description="Polar residues" evidence="1">
    <location>
        <begin position="58"/>
        <end position="67"/>
    </location>
</feature>
<keyword evidence="3" id="KW-1185">Reference proteome</keyword>
<evidence type="ECO:0000256" key="1">
    <source>
        <dbReference type="SAM" id="MobiDB-lite"/>
    </source>
</evidence>
<sequence length="149" mass="16441">MSTTSLLPGLRRANPIPRYAAADRLLAEDTSHGHPASEWQYDPVDYSGTSEADDHVSDTLTASSSPSYERGGYDGSASTWRTDTDLAGLAEARRNAETPATRAAKLRLLQALGVMRKVCEHAMRQRMHTEMTDLAAQIRRLHEHDAPPR</sequence>
<dbReference type="AlphaFoldDB" id="A0A934QKL7"/>
<gene>
    <name evidence="2" type="ORF">CKO21_14455</name>
</gene>
<proteinExistence type="predicted"/>
<comment type="caution">
    <text evidence="2">The sequence shown here is derived from an EMBL/GenBank/DDBJ whole genome shotgun (WGS) entry which is preliminary data.</text>
</comment>
<reference evidence="2" key="2">
    <citation type="journal article" date="2020" name="Microorganisms">
        <title>Osmotic Adaptation and Compatible Solute Biosynthesis of Phototrophic Bacteria as Revealed from Genome Analyses.</title>
        <authorList>
            <person name="Imhoff J.F."/>
            <person name="Rahn T."/>
            <person name="Kunzel S."/>
            <person name="Keller A."/>
            <person name="Neulinger S.C."/>
        </authorList>
    </citation>
    <scope>NUCLEOTIDE SEQUENCE</scope>
    <source>
        <strain evidence="2">DSM 9154</strain>
    </source>
</reference>